<keyword evidence="1" id="KW-1185">Reference proteome</keyword>
<reference evidence="2" key="2">
    <citation type="submission" date="2023-11" db="UniProtKB">
        <authorList>
            <consortium name="WormBaseParasite"/>
        </authorList>
    </citation>
    <scope>IDENTIFICATION</scope>
</reference>
<dbReference type="WBParaSite" id="TREG1_22040.1">
    <property type="protein sequence ID" value="TREG1_22040.1"/>
    <property type="gene ID" value="TREG1_22040"/>
</dbReference>
<organism evidence="1 2">
    <name type="scientific">Trichobilharzia regenti</name>
    <name type="common">Nasal bird schistosome</name>
    <dbReference type="NCBI Taxonomy" id="157069"/>
    <lineage>
        <taxon>Eukaryota</taxon>
        <taxon>Metazoa</taxon>
        <taxon>Spiralia</taxon>
        <taxon>Lophotrochozoa</taxon>
        <taxon>Platyhelminthes</taxon>
        <taxon>Trematoda</taxon>
        <taxon>Digenea</taxon>
        <taxon>Strigeidida</taxon>
        <taxon>Schistosomatoidea</taxon>
        <taxon>Schistosomatidae</taxon>
        <taxon>Trichobilharzia</taxon>
    </lineage>
</organism>
<reference evidence="1" key="1">
    <citation type="submission" date="2022-06" db="EMBL/GenBank/DDBJ databases">
        <authorList>
            <person name="Berger JAMES D."/>
            <person name="Berger JAMES D."/>
        </authorList>
    </citation>
    <scope>NUCLEOTIDE SEQUENCE [LARGE SCALE GENOMIC DNA]</scope>
</reference>
<evidence type="ECO:0000313" key="1">
    <source>
        <dbReference type="Proteomes" id="UP000050795"/>
    </source>
</evidence>
<name>A0AA85JFN8_TRIRE</name>
<sequence>MEKERLCTDSADICELFNKTFAANCLKPTIPLFGVYPTTNMAQLPSLPTQKQITVEFTYANINQTMRTLKSSRGFSTDGISSYFNKHGGSEIPLLLLKIFTMTLATQTYPDIWKTAFIMPKHKSGL</sequence>
<dbReference type="Proteomes" id="UP000050795">
    <property type="component" value="Unassembled WGS sequence"/>
</dbReference>
<proteinExistence type="predicted"/>
<evidence type="ECO:0000313" key="2">
    <source>
        <dbReference type="WBParaSite" id="TREG1_22040.1"/>
    </source>
</evidence>
<accession>A0AA85JFN8</accession>
<protein>
    <submittedName>
        <fullName evidence="2">Uncharacterized protein</fullName>
    </submittedName>
</protein>
<dbReference type="AlphaFoldDB" id="A0AA85JFN8"/>